<keyword evidence="4" id="KW-0663">Pyridoxal phosphate</keyword>
<dbReference type="InterPro" id="IPR015424">
    <property type="entry name" value="PyrdxlP-dep_Trfase"/>
</dbReference>
<comment type="caution">
    <text evidence="6">The sequence shown here is derived from an EMBL/GenBank/DDBJ whole genome shotgun (WGS) entry which is preliminary data.</text>
</comment>
<dbReference type="EMBL" id="WVTA01000013">
    <property type="protein sequence ID" value="KAK3202736.1"/>
    <property type="molecule type" value="Genomic_DNA"/>
</dbReference>
<dbReference type="SUPFAM" id="SSF53383">
    <property type="entry name" value="PLP-dependent transferases"/>
    <property type="match status" value="1"/>
</dbReference>
<dbReference type="PANTHER" id="PTHR13693:SF77">
    <property type="entry name" value="8-AMINO-7-OXONONANOATE SYNTHASE"/>
    <property type="match status" value="1"/>
</dbReference>
<dbReference type="GO" id="GO:0030170">
    <property type="term" value="F:pyridoxal phosphate binding"/>
    <property type="evidence" value="ECO:0007669"/>
    <property type="project" value="InterPro"/>
</dbReference>
<gene>
    <name evidence="6" type="ORF">GRF29_154g506022</name>
</gene>
<dbReference type="Pfam" id="PF00155">
    <property type="entry name" value="Aminotran_1_2"/>
    <property type="match status" value="1"/>
</dbReference>
<dbReference type="Proteomes" id="UP001280581">
    <property type="component" value="Unassembled WGS sequence"/>
</dbReference>
<evidence type="ECO:0000256" key="2">
    <source>
        <dbReference type="ARBA" id="ARBA00010008"/>
    </source>
</evidence>
<sequence length="266" mass="28486">MPSPGAPTPSPLDRQLEAILSRRRTNGTLRSLTTTTTHTDFSSNDFLSLVTNASLKAAFLAELASSDIPLGSGGSRLLDGNSAYAEGLERDIAAFHNAEAGLLFNSGFDANAGFFACVPQRGDVIVYDECIHASVHDGMRLSRAASTLAFAHNDVQDLRRVLEELRREEEGDQGLGERNVFIAVEAVYSMDGDLAPLAEIVDLTDEILGPQQAYIIVDEAHATGVLGPLGRGLVCELGLEKRIFARLHTFGKALACSGGEFPFHLS</sequence>
<keyword evidence="7" id="KW-1185">Reference proteome</keyword>
<evidence type="ECO:0000256" key="1">
    <source>
        <dbReference type="ARBA" id="ARBA00001933"/>
    </source>
</evidence>
<dbReference type="GO" id="GO:0016740">
    <property type="term" value="F:transferase activity"/>
    <property type="evidence" value="ECO:0007669"/>
    <property type="project" value="UniProtKB-KW"/>
</dbReference>
<evidence type="ECO:0000313" key="7">
    <source>
        <dbReference type="Proteomes" id="UP001280581"/>
    </source>
</evidence>
<protein>
    <recommendedName>
        <fullName evidence="5">Aminotransferase class I/classII large domain-containing protein</fullName>
    </recommendedName>
</protein>
<evidence type="ECO:0000256" key="4">
    <source>
        <dbReference type="ARBA" id="ARBA00022898"/>
    </source>
</evidence>
<dbReference type="InterPro" id="IPR004839">
    <property type="entry name" value="Aminotransferase_I/II_large"/>
</dbReference>
<dbReference type="GO" id="GO:0009102">
    <property type="term" value="P:biotin biosynthetic process"/>
    <property type="evidence" value="ECO:0007669"/>
    <property type="project" value="TreeGrafter"/>
</dbReference>
<dbReference type="InterPro" id="IPR050087">
    <property type="entry name" value="AON_synthase_class-II"/>
</dbReference>
<accession>A0AAN6LT45</accession>
<comment type="cofactor">
    <cofactor evidence="1">
        <name>pyridoxal 5'-phosphate</name>
        <dbReference type="ChEBI" id="CHEBI:597326"/>
    </cofactor>
</comment>
<keyword evidence="3" id="KW-0808">Transferase</keyword>
<feature type="domain" description="Aminotransferase class I/classII large" evidence="5">
    <location>
        <begin position="39"/>
        <end position="258"/>
    </location>
</feature>
<dbReference type="PANTHER" id="PTHR13693">
    <property type="entry name" value="CLASS II AMINOTRANSFERASE/8-AMINO-7-OXONONANOATE SYNTHASE"/>
    <property type="match status" value="1"/>
</dbReference>
<proteinExistence type="inferred from homology"/>
<reference evidence="6 7" key="1">
    <citation type="submission" date="2021-02" db="EMBL/GenBank/DDBJ databases">
        <title>Genome assembly of Pseudopithomyces chartarum.</title>
        <authorList>
            <person name="Jauregui R."/>
            <person name="Singh J."/>
            <person name="Voisey C."/>
        </authorList>
    </citation>
    <scope>NUCLEOTIDE SEQUENCE [LARGE SCALE GENOMIC DNA]</scope>
    <source>
        <strain evidence="6 7">AGR01</strain>
    </source>
</reference>
<evidence type="ECO:0000313" key="6">
    <source>
        <dbReference type="EMBL" id="KAK3202736.1"/>
    </source>
</evidence>
<dbReference type="AlphaFoldDB" id="A0AAN6LT45"/>
<organism evidence="6 7">
    <name type="scientific">Pseudopithomyces chartarum</name>
    <dbReference type="NCBI Taxonomy" id="1892770"/>
    <lineage>
        <taxon>Eukaryota</taxon>
        <taxon>Fungi</taxon>
        <taxon>Dikarya</taxon>
        <taxon>Ascomycota</taxon>
        <taxon>Pezizomycotina</taxon>
        <taxon>Dothideomycetes</taxon>
        <taxon>Pleosporomycetidae</taxon>
        <taxon>Pleosporales</taxon>
        <taxon>Massarineae</taxon>
        <taxon>Didymosphaeriaceae</taxon>
        <taxon>Pseudopithomyces</taxon>
    </lineage>
</organism>
<dbReference type="Gene3D" id="3.40.640.10">
    <property type="entry name" value="Type I PLP-dependent aspartate aminotransferase-like (Major domain)"/>
    <property type="match status" value="1"/>
</dbReference>
<comment type="similarity">
    <text evidence="2">Belongs to the class-II pyridoxal-phosphate-dependent aminotransferase family. BioF subfamily.</text>
</comment>
<dbReference type="InterPro" id="IPR015421">
    <property type="entry name" value="PyrdxlP-dep_Trfase_major"/>
</dbReference>
<name>A0AAN6LT45_9PLEO</name>
<evidence type="ECO:0000259" key="5">
    <source>
        <dbReference type="Pfam" id="PF00155"/>
    </source>
</evidence>
<evidence type="ECO:0000256" key="3">
    <source>
        <dbReference type="ARBA" id="ARBA00022679"/>
    </source>
</evidence>